<dbReference type="EMBL" id="CAJVPG010000011">
    <property type="protein sequence ID" value="CAG8234402.1"/>
    <property type="molecule type" value="Genomic_DNA"/>
</dbReference>
<evidence type="ECO:0000313" key="2">
    <source>
        <dbReference type="EMBL" id="CAG8234402.1"/>
    </source>
</evidence>
<feature type="compositionally biased region" description="Pro residues" evidence="1">
    <location>
        <begin position="163"/>
        <end position="176"/>
    </location>
</feature>
<gene>
    <name evidence="2" type="ORF">PSALAMII_LOCUS342</name>
</gene>
<dbReference type="Proteomes" id="UP001152649">
    <property type="component" value="Unassembled WGS sequence"/>
</dbReference>
<reference evidence="2" key="1">
    <citation type="submission" date="2021-07" db="EMBL/GenBank/DDBJ databases">
        <authorList>
            <person name="Branca A.L. A."/>
        </authorList>
    </citation>
    <scope>NUCLEOTIDE SEQUENCE</scope>
</reference>
<accession>A0A9W4I821</accession>
<sequence>MHQWYVFPNYKLSLRDLHVCLMTDLPRCLQSWLRCPLTLILQLCPRHLSSYPKLYNSPYLTFFTSISSHRPISPPSAVDGTSTSLSFPAICSRLSVHLDTMGQLPENVVRQLMAKANKARYLICEVKSILAKYEETRLSTELSYIQARLGLALDNYRVLAQPPPAAPAAPAPPGPRGPRGSRWNKGNHKPGNGRTTHRPANVGRATPPTGPAEVPDPTPVPNVPNAPPTIHSRDPLSKKPPACSYGSHKVSTSRVGGLKTVPSIKREMDPACRLDEKRFILELTTKYGVHNTLLGEGSESPVDHLATKPTSDVTTSPDASITGEFLAEPQNMSPASTTSPTPTEVAARCKVDALIDLDSVADLIRPDPALIVAMGPCYALDNGQISRLVVSDDLKYESH</sequence>
<feature type="region of interest" description="Disordered" evidence="1">
    <location>
        <begin position="300"/>
        <end position="319"/>
    </location>
</feature>
<keyword evidence="3" id="KW-1185">Reference proteome</keyword>
<evidence type="ECO:0000256" key="1">
    <source>
        <dbReference type="SAM" id="MobiDB-lite"/>
    </source>
</evidence>
<feature type="region of interest" description="Disordered" evidence="1">
    <location>
        <begin position="163"/>
        <end position="254"/>
    </location>
</feature>
<protein>
    <submittedName>
        <fullName evidence="2">Uncharacterized protein</fullName>
    </submittedName>
</protein>
<name>A0A9W4I821_9EURO</name>
<feature type="compositionally biased region" description="Polar residues" evidence="1">
    <location>
        <begin position="308"/>
        <end position="319"/>
    </location>
</feature>
<dbReference type="AlphaFoldDB" id="A0A9W4I821"/>
<organism evidence="2 3">
    <name type="scientific">Penicillium salamii</name>
    <dbReference type="NCBI Taxonomy" id="1612424"/>
    <lineage>
        <taxon>Eukaryota</taxon>
        <taxon>Fungi</taxon>
        <taxon>Dikarya</taxon>
        <taxon>Ascomycota</taxon>
        <taxon>Pezizomycotina</taxon>
        <taxon>Eurotiomycetes</taxon>
        <taxon>Eurotiomycetidae</taxon>
        <taxon>Eurotiales</taxon>
        <taxon>Aspergillaceae</taxon>
        <taxon>Penicillium</taxon>
    </lineage>
</organism>
<dbReference type="OrthoDB" id="10672705at2759"/>
<feature type="compositionally biased region" description="Pro residues" evidence="1">
    <location>
        <begin position="208"/>
        <end position="227"/>
    </location>
</feature>
<comment type="caution">
    <text evidence="2">The sequence shown here is derived from an EMBL/GenBank/DDBJ whole genome shotgun (WGS) entry which is preliminary data.</text>
</comment>
<evidence type="ECO:0000313" key="3">
    <source>
        <dbReference type="Proteomes" id="UP001152649"/>
    </source>
</evidence>
<proteinExistence type="predicted"/>